<protein>
    <submittedName>
        <fullName evidence="2">SDR family oxidoreductase</fullName>
    </submittedName>
</protein>
<evidence type="ECO:0000313" key="2">
    <source>
        <dbReference type="EMBL" id="WIM05101.1"/>
    </source>
</evidence>
<name>A0AA49IY54_9PROT</name>
<reference evidence="2" key="1">
    <citation type="journal article" date="2023" name="Nat. Microbiol.">
        <title>Enrichment and characterization of a nitric oxide-reducing microbial community in a continuous bioreactor.</title>
        <authorList>
            <person name="Garrido-Amador P."/>
            <person name="Stortenbeker N."/>
            <person name="Wessels H.J.C.T."/>
            <person name="Speth D.R."/>
            <person name="Garcia-Heredia I."/>
            <person name="Kartal B."/>
        </authorList>
    </citation>
    <scope>NUCLEOTIDE SEQUENCE</scope>
    <source>
        <strain evidence="2">MAG1</strain>
    </source>
</reference>
<dbReference type="SUPFAM" id="SSF51735">
    <property type="entry name" value="NAD(P)-binding Rossmann-fold domains"/>
    <property type="match status" value="1"/>
</dbReference>
<dbReference type="InterPro" id="IPR036291">
    <property type="entry name" value="NAD(P)-bd_dom_sf"/>
</dbReference>
<dbReference type="KEGG" id="npv:OHM77_10400"/>
<feature type="domain" description="RmlD-like substrate binding" evidence="1">
    <location>
        <begin position="10"/>
        <end position="282"/>
    </location>
</feature>
<dbReference type="Gene3D" id="3.40.50.720">
    <property type="entry name" value="NAD(P)-binding Rossmann-like Domain"/>
    <property type="match status" value="1"/>
</dbReference>
<accession>A0AA49IY54</accession>
<sequence>MNSAISSGQRVLITGGTGLLGLNWACAIRDTHEVFLGTHRRQVSLRGTRSVALDLDDPSRLTRQIEQLAPRLIVHTAGLASVDLCEKEPEYARKVNADYSLNIAHAAARVGAGLIHVSTDHLFEGGRSLYREEDTPSPLNKYGETKLLAEQFVAEAHPGALIVRTNFFGWGHAFRQSFSDWILANLSGGQPISMFDDVFFSPILADRLTLAAHRLAEQGACGIYNIVGDERISKYEFALRLADRYGFSREPIRRGSIADANLPTRRPHDMSLDNSKARESLAGSLGTIADFLGELERQEKAGRRAEVFAAVSGE</sequence>
<gene>
    <name evidence="2" type="ORF">OHM77_10400</name>
</gene>
<dbReference type="EMBL" id="CP107246">
    <property type="protein sequence ID" value="WIM05101.1"/>
    <property type="molecule type" value="Genomic_DNA"/>
</dbReference>
<dbReference type="CDD" id="cd05254">
    <property type="entry name" value="dTDP_HR_like_SDR_e"/>
    <property type="match status" value="1"/>
</dbReference>
<dbReference type="Gene3D" id="3.90.25.10">
    <property type="entry name" value="UDP-galactose 4-epimerase, domain 1"/>
    <property type="match status" value="1"/>
</dbReference>
<dbReference type="Pfam" id="PF04321">
    <property type="entry name" value="RmlD_sub_bind"/>
    <property type="match status" value="1"/>
</dbReference>
<dbReference type="PANTHER" id="PTHR43242">
    <property type="entry name" value="NAD(P)-BINDING ROSSMANN-FOLD SUPERFAMILY PROTEIN"/>
    <property type="match status" value="1"/>
</dbReference>
<dbReference type="AlphaFoldDB" id="A0AA49IY54"/>
<dbReference type="InterPro" id="IPR029903">
    <property type="entry name" value="RmlD-like-bd"/>
</dbReference>
<dbReference type="Proteomes" id="UP001234916">
    <property type="component" value="Chromosome"/>
</dbReference>
<proteinExistence type="predicted"/>
<dbReference type="PANTHER" id="PTHR43242:SF1">
    <property type="entry name" value="NAD(P)-BINDING ROSSMANN-FOLD SUPERFAMILY PROTEIN"/>
    <property type="match status" value="1"/>
</dbReference>
<evidence type="ECO:0000259" key="1">
    <source>
        <dbReference type="Pfam" id="PF04321"/>
    </source>
</evidence>
<organism evidence="2">
    <name type="scientific">Candidatus Nitricoxidivorans perseverans</name>
    <dbReference type="NCBI Taxonomy" id="2975601"/>
    <lineage>
        <taxon>Bacteria</taxon>
        <taxon>Pseudomonadati</taxon>
        <taxon>Pseudomonadota</taxon>
        <taxon>Betaproteobacteria</taxon>
        <taxon>Nitrosomonadales</taxon>
        <taxon>Sterolibacteriaceae</taxon>
        <taxon>Candidatus Nitricoxidivorans</taxon>
    </lineage>
</organism>